<dbReference type="InterPro" id="IPR012349">
    <property type="entry name" value="Split_barrel_FMN-bd"/>
</dbReference>
<organism evidence="2 3">
    <name type="scientific">Marinobacterium rhizophilum</name>
    <dbReference type="NCBI Taxonomy" id="420402"/>
    <lineage>
        <taxon>Bacteria</taxon>
        <taxon>Pseudomonadati</taxon>
        <taxon>Pseudomonadota</taxon>
        <taxon>Gammaproteobacteria</taxon>
        <taxon>Oceanospirillales</taxon>
        <taxon>Oceanospirillaceae</taxon>
        <taxon>Marinobacterium</taxon>
    </lineage>
</organism>
<dbReference type="Gene3D" id="2.30.110.10">
    <property type="entry name" value="Electron Transport, Fmn-binding Protein, Chain A"/>
    <property type="match status" value="1"/>
</dbReference>
<dbReference type="EMBL" id="CP073347">
    <property type="protein sequence ID" value="UTW12966.1"/>
    <property type="molecule type" value="Genomic_DNA"/>
</dbReference>
<sequence>MNANSGQKPLDPALASFVTSQLSIVVAACSDAGESTLAWALGARVTSNRQRLTVLIPASQARDLLQCIGANGSIAVVFNEPDTHQTVQIKGADARAEPLLATDKASLEPYISCLARRLQRYQVPEAFSRAFYSADPDDLVAVSFSPSAAYGQTPGPHAGEPLQQEGEAT</sequence>
<proteinExistence type="predicted"/>
<accession>A0ABY5HPZ9</accession>
<evidence type="ECO:0008006" key="4">
    <source>
        <dbReference type="Google" id="ProtNLM"/>
    </source>
</evidence>
<dbReference type="RefSeq" id="WP_255855114.1">
    <property type="nucleotide sequence ID" value="NZ_CP073347.1"/>
</dbReference>
<protein>
    <recommendedName>
        <fullName evidence="4">Pyridoxamine 5'-phosphate oxidase putative domain-containing protein</fullName>
    </recommendedName>
</protein>
<evidence type="ECO:0000313" key="3">
    <source>
        <dbReference type="Proteomes" id="UP001058461"/>
    </source>
</evidence>
<gene>
    <name evidence="2" type="ORF">KDW95_04635</name>
</gene>
<feature type="region of interest" description="Disordered" evidence="1">
    <location>
        <begin position="149"/>
        <end position="169"/>
    </location>
</feature>
<reference evidence="2" key="1">
    <citation type="submission" date="2021-04" db="EMBL/GenBank/DDBJ databases">
        <title>Oceanospirillales bacteria with DddD are important DMSP degraders in coastal seawater.</title>
        <authorList>
            <person name="Liu J."/>
        </authorList>
    </citation>
    <scope>NUCLEOTIDE SEQUENCE</scope>
    <source>
        <strain evidence="2">D13-1</strain>
    </source>
</reference>
<name>A0ABY5HPZ9_9GAMM</name>
<keyword evidence="3" id="KW-1185">Reference proteome</keyword>
<dbReference type="Proteomes" id="UP001058461">
    <property type="component" value="Chromosome"/>
</dbReference>
<evidence type="ECO:0000256" key="1">
    <source>
        <dbReference type="SAM" id="MobiDB-lite"/>
    </source>
</evidence>
<evidence type="ECO:0000313" key="2">
    <source>
        <dbReference type="EMBL" id="UTW12966.1"/>
    </source>
</evidence>